<evidence type="ECO:0000259" key="4">
    <source>
        <dbReference type="PROSITE" id="PS50235"/>
    </source>
</evidence>
<name>A0ABD1EXH9_HYPHA</name>
<evidence type="ECO:0000256" key="1">
    <source>
        <dbReference type="ARBA" id="ARBA00022786"/>
    </source>
</evidence>
<reference evidence="5 6" key="1">
    <citation type="submission" date="2024-05" db="EMBL/GenBank/DDBJ databases">
        <title>Genetic variation in Jamaican populations of the coffee berry borer (Hypothenemus hampei).</title>
        <authorList>
            <person name="Errbii M."/>
            <person name="Myrie A."/>
        </authorList>
    </citation>
    <scope>NUCLEOTIDE SEQUENCE [LARGE SCALE GENOMIC DNA]</scope>
    <source>
        <strain evidence="5">JA-Hopewell-2020-01-JO</strain>
        <tissue evidence="5">Whole body</tissue>
    </source>
</reference>
<feature type="compositionally biased region" description="Basic and acidic residues" evidence="3">
    <location>
        <begin position="606"/>
        <end position="615"/>
    </location>
</feature>
<feature type="region of interest" description="Disordered" evidence="3">
    <location>
        <begin position="739"/>
        <end position="799"/>
    </location>
</feature>
<feature type="compositionally biased region" description="Low complexity" evidence="3">
    <location>
        <begin position="931"/>
        <end position="941"/>
    </location>
</feature>
<feature type="region of interest" description="Disordered" evidence="3">
    <location>
        <begin position="395"/>
        <end position="440"/>
    </location>
</feature>
<gene>
    <name evidence="5" type="ORF">ABEB36_005234</name>
</gene>
<feature type="compositionally biased region" description="Basic residues" evidence="3">
    <location>
        <begin position="761"/>
        <end position="781"/>
    </location>
</feature>
<dbReference type="InterPro" id="IPR028889">
    <property type="entry name" value="USP"/>
</dbReference>
<feature type="region of interest" description="Disordered" evidence="3">
    <location>
        <begin position="1425"/>
        <end position="1460"/>
    </location>
</feature>
<keyword evidence="6" id="KW-1185">Reference proteome</keyword>
<dbReference type="PANTHER" id="PTHR22975">
    <property type="entry name" value="UBIQUITIN SPECIFIC PROTEINASE"/>
    <property type="match status" value="1"/>
</dbReference>
<keyword evidence="2" id="KW-0378">Hydrolase</keyword>
<dbReference type="PROSITE" id="PS50235">
    <property type="entry name" value="USP_3"/>
    <property type="match status" value="1"/>
</dbReference>
<feature type="compositionally biased region" description="Basic and acidic residues" evidence="3">
    <location>
        <begin position="739"/>
        <end position="760"/>
    </location>
</feature>
<feature type="compositionally biased region" description="Polar residues" evidence="3">
    <location>
        <begin position="869"/>
        <end position="882"/>
    </location>
</feature>
<feature type="compositionally biased region" description="Basic and acidic residues" evidence="3">
    <location>
        <begin position="704"/>
        <end position="725"/>
    </location>
</feature>
<dbReference type="InterPro" id="IPR052398">
    <property type="entry name" value="Ubiquitin_hydrolase_53/54"/>
</dbReference>
<dbReference type="Proteomes" id="UP001566132">
    <property type="component" value="Unassembled WGS sequence"/>
</dbReference>
<feature type="region of interest" description="Disordered" evidence="3">
    <location>
        <begin position="857"/>
        <end position="891"/>
    </location>
</feature>
<feature type="region of interest" description="Disordered" evidence="3">
    <location>
        <begin position="316"/>
        <end position="352"/>
    </location>
</feature>
<sequence>MKRKLKELFSELQHSRAKALPPDSLRKALADSFLDQQKFQIGFMDDAAECFENMLLRIHDHIAHKEPQDACSAPHCISHQKFAMTLVEQSVCGNCGATTEPMSFTQMVQYVSTSTLVHQLRISVNQTGRPDSFGRLLQKAGNMGDSRQCPATCGSVTQMCRILMNRPEIVSIGLVWNSEKPTIEHIMEVFSCINTKLNLSDVFSTVTDSRWAETTTHNLVGVVTYYGKHYSTFFFHTKLMEWIFLDDATVRDVGPRWEQVVEKCRKGKFQPLLLLYATPDSTPINLDYAPKINTPFYVDRNKNHPQTINQQQFLRRSVTPSPEKPHVGTTRRAITPNPENSPLNHKPPLPKPYNEYQNLSIIQKNLSPSPESSGCDQIDGCIIQKPHKPQINIHRTLSNGSSSGVESGVSIPDHLNIPRRRDSGNWSGDRNSASSASSTTMENPYLYLVGKMPHGSLPGSPTRIKTESLGNGAFDAGYDSYSLSSNDSTNMTTLQHMMKTGHLAQIPEDYSNSHIPPNQNSQSCDVLCDEADELLVKSRQLEDAHDLVLALALCNAAATKARAAMNAPYNNPQTLTLARMKHNTCIMRARSLHRRMTQTQPQNKENNIEIRHTREGSSGSGRHSRQNSKDKSGQHSRQNSRELLVQQEKEKTKPMKNIEIYATLPKKKDALKAKMNSINIEDEEYMLYNKAPERESRSIFSRSKNKDLKVKEKRSRSEDRNKISRGDFSVAPEIIGVKDTLKKAKENKEKEDKKEKDGKNKKQHKIRRKLLMGGLIRRKNRSMPDLTDANSEEHCQSPQSIDDANVGLRASPQTVNQSMNGYLSEGHLEFTGTNGNPNLERSKLMRKSFHGSAGKILTAAKVPPPPPLRTTSQLSRSKSNVSEEAEKGGGDFNIYRDVNVYHNLSPFNKSQDSEQFSMSLPYYGNSNNSYDDDSSFANSSSHTVVTQADVHQEQESPDEVDCMPSHVVPILELPPYPSPSGSVIHSRQASEEFPPPPPPLDLSALDEHLPKTQDPEPNSLLAQLQNKRKQILTQENYFKMSKQTVRSSGDTWLKELQAKQAALRNKKNEAFSSTDNGVDEVNTQRILPGEATIKSVKDLASKFECTELSNKLSLPTTPKSPLQKEISTIDPEQIAEEIREVEMITSAVNKVFGAQHEPIIDEVPKSRGPKKKSVSFCDQVILVATAEEQEEDTYIPNPILERVLRSAVNNPEANSIKQELMVLRENNSINQSPSMVQQQNGLNSEILNHQQPNGIDSSQYLLRNSMEHLLGKESPSPKPIPVGYYNQNHIQQNGYLNNDRYNNYREGEMIGTNQQFKNEINGGYYNGHHNLQQQQQMSIQNNYYNRGTPEMPLSNTTTTELIQNRNYQPSPYDHQNPYVVDNVTLLQNHYAPMQFQQNGYVRQNSSYQSLPQNSVMHPNYYAAARQQQRPQQNVNNYGYSPSPRPPYQSNGRVSAPSSYLASTVPPSPVPSISSCNNYHPDVYRNSPSIPNMSVYQRVPIANGVEYPNPIHFQPNDHQFSHQTRSEVYQRVPPSHGEQSAGIYTQNPKFPAYQRVPSPKHNLKKTVSFQPGTKGCESPIPKAIVTPIVVNNANNSIPTDKTKCNLCRKKNVVALNVYCKDCEFYMSRFKPKT</sequence>
<feature type="region of interest" description="Disordered" evidence="3">
    <location>
        <begin position="931"/>
        <end position="1016"/>
    </location>
</feature>
<feature type="compositionally biased region" description="Low complexity" evidence="3">
    <location>
        <begin position="398"/>
        <end position="410"/>
    </location>
</feature>
<feature type="compositionally biased region" description="Basic and acidic residues" evidence="3">
    <location>
        <begin position="1005"/>
        <end position="1014"/>
    </location>
</feature>
<proteinExistence type="predicted"/>
<feature type="region of interest" description="Disordered" evidence="3">
    <location>
        <begin position="693"/>
        <end position="725"/>
    </location>
</feature>
<dbReference type="SUPFAM" id="SSF54001">
    <property type="entry name" value="Cysteine proteinases"/>
    <property type="match status" value="1"/>
</dbReference>
<dbReference type="GO" id="GO:0016787">
    <property type="term" value="F:hydrolase activity"/>
    <property type="evidence" value="ECO:0007669"/>
    <property type="project" value="UniProtKB-KW"/>
</dbReference>
<keyword evidence="1" id="KW-0833">Ubl conjugation pathway</keyword>
<organism evidence="5 6">
    <name type="scientific">Hypothenemus hampei</name>
    <name type="common">Coffee berry borer</name>
    <dbReference type="NCBI Taxonomy" id="57062"/>
    <lineage>
        <taxon>Eukaryota</taxon>
        <taxon>Metazoa</taxon>
        <taxon>Ecdysozoa</taxon>
        <taxon>Arthropoda</taxon>
        <taxon>Hexapoda</taxon>
        <taxon>Insecta</taxon>
        <taxon>Pterygota</taxon>
        <taxon>Neoptera</taxon>
        <taxon>Endopterygota</taxon>
        <taxon>Coleoptera</taxon>
        <taxon>Polyphaga</taxon>
        <taxon>Cucujiformia</taxon>
        <taxon>Curculionidae</taxon>
        <taxon>Scolytinae</taxon>
        <taxon>Hypothenemus</taxon>
    </lineage>
</organism>
<evidence type="ECO:0000313" key="6">
    <source>
        <dbReference type="Proteomes" id="UP001566132"/>
    </source>
</evidence>
<dbReference type="InterPro" id="IPR038765">
    <property type="entry name" value="Papain-like_cys_pep_sf"/>
</dbReference>
<comment type="caution">
    <text evidence="5">The sequence shown here is derived from an EMBL/GenBank/DDBJ whole genome shotgun (WGS) entry which is preliminary data.</text>
</comment>
<feature type="compositionally biased region" description="Polar residues" evidence="3">
    <location>
        <begin position="1447"/>
        <end position="1460"/>
    </location>
</feature>
<evidence type="ECO:0000256" key="3">
    <source>
        <dbReference type="SAM" id="MobiDB-lite"/>
    </source>
</evidence>
<dbReference type="PANTHER" id="PTHR22975:SF9">
    <property type="entry name" value="ECHINUS SPLICE FORM 3"/>
    <property type="match status" value="1"/>
</dbReference>
<protein>
    <recommendedName>
        <fullName evidence="4">USP domain-containing protein</fullName>
    </recommendedName>
</protein>
<dbReference type="EMBL" id="JBDJPC010000004">
    <property type="protein sequence ID" value="KAL1505740.1"/>
    <property type="molecule type" value="Genomic_DNA"/>
</dbReference>
<evidence type="ECO:0000313" key="5">
    <source>
        <dbReference type="EMBL" id="KAL1505740.1"/>
    </source>
</evidence>
<feature type="region of interest" description="Disordered" evidence="3">
    <location>
        <begin position="594"/>
        <end position="657"/>
    </location>
</feature>
<feature type="domain" description="USP" evidence="4">
    <location>
        <begin position="1"/>
        <end position="279"/>
    </location>
</feature>
<evidence type="ECO:0000256" key="2">
    <source>
        <dbReference type="ARBA" id="ARBA00022801"/>
    </source>
</evidence>
<accession>A0ABD1EXH9</accession>